<evidence type="ECO:0000259" key="2">
    <source>
        <dbReference type="PROSITE" id="PS50802"/>
    </source>
</evidence>
<organism evidence="3 4">
    <name type="scientific">Elysia crispata</name>
    <name type="common">lettuce slug</name>
    <dbReference type="NCBI Taxonomy" id="231223"/>
    <lineage>
        <taxon>Eukaryota</taxon>
        <taxon>Metazoa</taxon>
        <taxon>Spiralia</taxon>
        <taxon>Lophotrochozoa</taxon>
        <taxon>Mollusca</taxon>
        <taxon>Gastropoda</taxon>
        <taxon>Heterobranchia</taxon>
        <taxon>Euthyneura</taxon>
        <taxon>Panpulmonata</taxon>
        <taxon>Sacoglossa</taxon>
        <taxon>Placobranchoidea</taxon>
        <taxon>Plakobranchidae</taxon>
        <taxon>Elysia</taxon>
    </lineage>
</organism>
<evidence type="ECO:0000256" key="1">
    <source>
        <dbReference type="SAM" id="MobiDB-lite"/>
    </source>
</evidence>
<feature type="region of interest" description="Disordered" evidence="1">
    <location>
        <begin position="283"/>
        <end position="302"/>
    </location>
</feature>
<feature type="domain" description="OTU" evidence="2">
    <location>
        <begin position="90"/>
        <end position="224"/>
    </location>
</feature>
<dbReference type="AlphaFoldDB" id="A0AAE1DGD3"/>
<dbReference type="Pfam" id="PF02338">
    <property type="entry name" value="OTU"/>
    <property type="match status" value="1"/>
</dbReference>
<dbReference type="InterPro" id="IPR038765">
    <property type="entry name" value="Papain-like_cys_pep_sf"/>
</dbReference>
<dbReference type="EMBL" id="JAWDGP010003905">
    <property type="protein sequence ID" value="KAK3769532.1"/>
    <property type="molecule type" value="Genomic_DNA"/>
</dbReference>
<comment type="caution">
    <text evidence="3">The sequence shown here is derived from an EMBL/GenBank/DDBJ whole genome shotgun (WGS) entry which is preliminary data.</text>
</comment>
<sequence length="302" mass="34212">MSNIDHDWPEDDINQSLLSAVLDAEDIDIMDDPSLHHLDLQKDVPFDNYDSDEKPLAVVQRTLLDSREESSRKASITEAKLRLTTLLASNGIWPVSADGDCLLSAVIAQVPELNLDTTALRQCLCEHIIANVEHYSPFLQGGPCALLAQIELLKKKGQWNSDLGDLVPFAIANFLQRNILIFSIEETSPITTVSPTLTRVQGKDLAIVRLAVPGFEHYDAIKELPLTTQPLSTFCSSNTRQSPRHQAKYTSPKKRETVRKRERHEGSWNKECKEKITFERQGIHRFQGQYSRQQKSSQRRLQ</sequence>
<name>A0AAE1DGD3_9GAST</name>
<evidence type="ECO:0000313" key="3">
    <source>
        <dbReference type="EMBL" id="KAK3769532.1"/>
    </source>
</evidence>
<dbReference type="SUPFAM" id="SSF54001">
    <property type="entry name" value="Cysteine proteinases"/>
    <property type="match status" value="1"/>
</dbReference>
<feature type="region of interest" description="Disordered" evidence="1">
    <location>
        <begin position="234"/>
        <end position="266"/>
    </location>
</feature>
<reference evidence="3" key="1">
    <citation type="journal article" date="2023" name="G3 (Bethesda)">
        <title>A reference genome for the long-term kleptoplast-retaining sea slug Elysia crispata morphotype clarki.</title>
        <authorList>
            <person name="Eastman K.E."/>
            <person name="Pendleton A.L."/>
            <person name="Shaikh M.A."/>
            <person name="Suttiyut T."/>
            <person name="Ogas R."/>
            <person name="Tomko P."/>
            <person name="Gavelis G."/>
            <person name="Widhalm J.R."/>
            <person name="Wisecaver J.H."/>
        </authorList>
    </citation>
    <scope>NUCLEOTIDE SEQUENCE</scope>
    <source>
        <strain evidence="3">ECLA1</strain>
    </source>
</reference>
<dbReference type="Gene3D" id="3.90.70.80">
    <property type="match status" value="1"/>
</dbReference>
<feature type="compositionally biased region" description="Low complexity" evidence="1">
    <location>
        <begin position="287"/>
        <end position="296"/>
    </location>
</feature>
<gene>
    <name evidence="3" type="ORF">RRG08_044727</name>
</gene>
<proteinExistence type="predicted"/>
<protein>
    <recommendedName>
        <fullName evidence="2">OTU domain-containing protein</fullName>
    </recommendedName>
</protein>
<dbReference type="PROSITE" id="PS50802">
    <property type="entry name" value="OTU"/>
    <property type="match status" value="1"/>
</dbReference>
<dbReference type="Proteomes" id="UP001283361">
    <property type="component" value="Unassembled WGS sequence"/>
</dbReference>
<accession>A0AAE1DGD3</accession>
<evidence type="ECO:0000313" key="4">
    <source>
        <dbReference type="Proteomes" id="UP001283361"/>
    </source>
</evidence>
<dbReference type="CDD" id="cd22744">
    <property type="entry name" value="OTU"/>
    <property type="match status" value="1"/>
</dbReference>
<keyword evidence="4" id="KW-1185">Reference proteome</keyword>
<dbReference type="InterPro" id="IPR003323">
    <property type="entry name" value="OTU_dom"/>
</dbReference>